<protein>
    <submittedName>
        <fullName evidence="2">CdaA regulatory protein CdaR</fullName>
    </submittedName>
</protein>
<evidence type="ECO:0000313" key="3">
    <source>
        <dbReference type="Proteomes" id="UP001500782"/>
    </source>
</evidence>
<feature type="transmembrane region" description="Helical" evidence="1">
    <location>
        <begin position="9"/>
        <end position="26"/>
    </location>
</feature>
<dbReference type="Gene3D" id="2.170.120.40">
    <property type="entry name" value="YbbR-like domain"/>
    <property type="match status" value="2"/>
</dbReference>
<dbReference type="Pfam" id="PF07949">
    <property type="entry name" value="YbbR"/>
    <property type="match status" value="3"/>
</dbReference>
<keyword evidence="1" id="KW-0472">Membrane</keyword>
<gene>
    <name evidence="2" type="primary">cdaR_1</name>
    <name evidence="2" type="ORF">GCM10008967_00590</name>
</gene>
<organism evidence="2 3">
    <name type="scientific">Bacillus carboniphilus</name>
    <dbReference type="NCBI Taxonomy" id="86663"/>
    <lineage>
        <taxon>Bacteria</taxon>
        <taxon>Bacillati</taxon>
        <taxon>Bacillota</taxon>
        <taxon>Bacilli</taxon>
        <taxon>Bacillales</taxon>
        <taxon>Bacillaceae</taxon>
        <taxon>Bacillus</taxon>
    </lineage>
</organism>
<dbReference type="PANTHER" id="PTHR37804:SF1">
    <property type="entry name" value="CDAA REGULATORY PROTEIN CDAR"/>
    <property type="match status" value="1"/>
</dbReference>
<dbReference type="PANTHER" id="PTHR37804">
    <property type="entry name" value="CDAA REGULATORY PROTEIN CDAR"/>
    <property type="match status" value="1"/>
</dbReference>
<keyword evidence="3" id="KW-1185">Reference proteome</keyword>
<keyword evidence="1" id="KW-0812">Transmembrane</keyword>
<evidence type="ECO:0000313" key="2">
    <source>
        <dbReference type="EMBL" id="GAA0313964.1"/>
    </source>
</evidence>
<dbReference type="Proteomes" id="UP001500782">
    <property type="component" value="Unassembled WGS sequence"/>
</dbReference>
<dbReference type="Gene3D" id="2.170.120.30">
    <property type="match status" value="2"/>
</dbReference>
<keyword evidence="1" id="KW-1133">Transmembrane helix</keyword>
<dbReference type="InterPro" id="IPR053154">
    <property type="entry name" value="c-di-AMP_regulator"/>
</dbReference>
<reference evidence="2 3" key="1">
    <citation type="journal article" date="2019" name="Int. J. Syst. Evol. Microbiol.">
        <title>The Global Catalogue of Microorganisms (GCM) 10K type strain sequencing project: providing services to taxonomists for standard genome sequencing and annotation.</title>
        <authorList>
            <consortium name="The Broad Institute Genomics Platform"/>
            <consortium name="The Broad Institute Genome Sequencing Center for Infectious Disease"/>
            <person name="Wu L."/>
            <person name="Ma J."/>
        </authorList>
    </citation>
    <scope>NUCLEOTIDE SEQUENCE [LARGE SCALE GENOMIC DNA]</scope>
    <source>
        <strain evidence="2 3">JCM 9731</strain>
    </source>
</reference>
<sequence length="408" mass="44756">MDKLMDSPWFLRILALLLAMLLYISVNLPQNDSVRDSNTGENSETLTDVPVNLYYDTDNLVVTGAPKTVTLNIEGPRSIVQSATKLRDFEVYIDLTDAEIGKQEVEVQIRNLSEKLTATLDPTYVTVSVQERVTKEFTVEAEYNADLLQEGFSAGQPSVEPKTVKITGAKDTIEQISYVKATLETNGTLDSTVTREARVQVLDRLLNKLDVIVEPEVVEVTIPIRAIEKNVPINIKRVGVAQEGITIESMTLSTDTTKVRAVSQQVLDSIQDLEVTVNLRDIIESKDITVPLEVPEGVLLMEPEQVTLSVEVTKTVTLSTVPISIEGLGENEVAAFLNPENGAVNVTLTGSPTLINGIEASDLQVEIDVSELDAGEHEVDVIITVPETIDWEISQTTARIVIQENTES</sequence>
<proteinExistence type="predicted"/>
<accession>A0ABN0VPE5</accession>
<evidence type="ECO:0000256" key="1">
    <source>
        <dbReference type="SAM" id="Phobius"/>
    </source>
</evidence>
<dbReference type="EMBL" id="BAAADJ010000001">
    <property type="protein sequence ID" value="GAA0313964.1"/>
    <property type="molecule type" value="Genomic_DNA"/>
</dbReference>
<comment type="caution">
    <text evidence="2">The sequence shown here is derived from an EMBL/GenBank/DDBJ whole genome shotgun (WGS) entry which is preliminary data.</text>
</comment>
<dbReference type="InterPro" id="IPR012505">
    <property type="entry name" value="YbbR"/>
</dbReference>
<name>A0ABN0VPE5_9BACI</name>